<protein>
    <recommendedName>
        <fullName evidence="4">ribonuclease H</fullName>
        <ecNumber evidence="4">3.1.26.4</ecNumber>
    </recommendedName>
</protein>
<evidence type="ECO:0000256" key="2">
    <source>
        <dbReference type="ARBA" id="ARBA00001946"/>
    </source>
</evidence>
<dbReference type="GeneID" id="66070753"/>
<comment type="catalytic activity">
    <reaction evidence="1">
        <text>Endonucleolytic cleavage to 5'-phosphomonoester.</text>
        <dbReference type="EC" id="3.1.26.4"/>
    </reaction>
</comment>
<dbReference type="GO" id="GO:0046872">
    <property type="term" value="F:metal ion binding"/>
    <property type="evidence" value="ECO:0007669"/>
    <property type="project" value="UniProtKB-KW"/>
</dbReference>
<comment type="caution">
    <text evidence="12">The sequence shown here is derived from an EMBL/GenBank/DDBJ whole genome shotgun (WGS) entry which is preliminary data.</text>
</comment>
<dbReference type="PANTHER" id="PTHR10642:SF26">
    <property type="entry name" value="RIBONUCLEASE H1"/>
    <property type="match status" value="1"/>
</dbReference>
<evidence type="ECO:0000256" key="7">
    <source>
        <dbReference type="ARBA" id="ARBA00022759"/>
    </source>
</evidence>
<evidence type="ECO:0000256" key="1">
    <source>
        <dbReference type="ARBA" id="ARBA00000077"/>
    </source>
</evidence>
<feature type="region of interest" description="Disordered" evidence="10">
    <location>
        <begin position="437"/>
        <end position="466"/>
    </location>
</feature>
<dbReference type="FunFam" id="3.40.970.10:FF:000001">
    <property type="entry name" value="Ribonuclease H1"/>
    <property type="match status" value="1"/>
</dbReference>
<dbReference type="AlphaFoldDB" id="A0A9P7V431"/>
<feature type="compositionally biased region" description="Basic and acidic residues" evidence="10">
    <location>
        <begin position="369"/>
        <end position="381"/>
    </location>
</feature>
<dbReference type="InterPro" id="IPR036397">
    <property type="entry name" value="RNaseH_sf"/>
</dbReference>
<sequence length="486" mass="54096">MELAKKKKYFYAVKYGRKAGVFICWEDCKAQINGYVGARFKKFHVRQDAEDYVQDVVAATATSSSSMVVERRAHAPKNLIETSNALGGNKGSGDFVQDVPTEVEEDSFADPYPLARRSLPGNGKEREREGRTPTIVPTRQYEDLVVYCDGACKNNGTGASVAGIGVWWGHDDKRNMCERCPGLQTNNCAELVAIVRVLEKTSIDVNRKLVIKTDSQYAINCLTLWVKNWNRFGNPWRKTNGHPVLNSELISYAYTLIECRKMLGQTVKLVYVKGHAGSEGNEAADKLANQGCTLKDKKMRDWAAKEKKYKKDAEKTRLEVESGASYLRREGSVRIDVIGTSQEERELGGFQMKTSRPTEDVVGGCPQTRGEKERSTSEFIHRPVGPLLRYRSDQSVQSRSPSSPKGSLPTQEMGAPSLGEDAMASFRLKRANKYKLTSMPHRSARIGAANNRADTPEAFSDDQDSDLEAYAQCLADSDDLENDLSD</sequence>
<dbReference type="RefSeq" id="XP_043016344.1">
    <property type="nucleotide sequence ID" value="XM_043147631.1"/>
</dbReference>
<evidence type="ECO:0000313" key="12">
    <source>
        <dbReference type="EMBL" id="KAG7099874.1"/>
    </source>
</evidence>
<dbReference type="InterPro" id="IPR037056">
    <property type="entry name" value="RNase_H1_N_sf"/>
</dbReference>
<keyword evidence="13" id="KW-1185">Reference proteome</keyword>
<dbReference type="SUPFAM" id="SSF53098">
    <property type="entry name" value="Ribonuclease H-like"/>
    <property type="match status" value="1"/>
</dbReference>
<dbReference type="GO" id="GO:0004523">
    <property type="term" value="F:RNA-DNA hybrid ribonuclease activity"/>
    <property type="evidence" value="ECO:0007669"/>
    <property type="project" value="UniProtKB-EC"/>
</dbReference>
<dbReference type="GO" id="GO:0043137">
    <property type="term" value="P:DNA replication, removal of RNA primer"/>
    <property type="evidence" value="ECO:0007669"/>
    <property type="project" value="TreeGrafter"/>
</dbReference>
<name>A0A9P7V431_9AGAR</name>
<dbReference type="PROSITE" id="PS50879">
    <property type="entry name" value="RNASE_H_1"/>
    <property type="match status" value="1"/>
</dbReference>
<keyword evidence="9" id="KW-0460">Magnesium</keyword>
<feature type="domain" description="RNase H type-1" evidence="11">
    <location>
        <begin position="140"/>
        <end position="293"/>
    </location>
</feature>
<dbReference type="SUPFAM" id="SSF55658">
    <property type="entry name" value="L9 N-domain-like"/>
    <property type="match status" value="1"/>
</dbReference>
<dbReference type="EC" id="3.1.26.4" evidence="4"/>
<dbReference type="EMBL" id="CM032181">
    <property type="protein sequence ID" value="KAG7099874.1"/>
    <property type="molecule type" value="Genomic_DNA"/>
</dbReference>
<keyword evidence="7" id="KW-0255">Endonuclease</keyword>
<evidence type="ECO:0000256" key="3">
    <source>
        <dbReference type="ARBA" id="ARBA00005300"/>
    </source>
</evidence>
<evidence type="ECO:0000259" key="11">
    <source>
        <dbReference type="PROSITE" id="PS50879"/>
    </source>
</evidence>
<keyword evidence="8" id="KW-0378">Hydrolase</keyword>
<feature type="region of interest" description="Disordered" evidence="10">
    <location>
        <begin position="355"/>
        <end position="424"/>
    </location>
</feature>
<evidence type="ECO:0000256" key="4">
    <source>
        <dbReference type="ARBA" id="ARBA00012180"/>
    </source>
</evidence>
<dbReference type="InterPro" id="IPR050092">
    <property type="entry name" value="RNase_H"/>
</dbReference>
<dbReference type="PANTHER" id="PTHR10642">
    <property type="entry name" value="RIBONUCLEASE H1"/>
    <property type="match status" value="1"/>
</dbReference>
<evidence type="ECO:0000256" key="9">
    <source>
        <dbReference type="ARBA" id="ARBA00022842"/>
    </source>
</evidence>
<dbReference type="Gene3D" id="3.30.420.10">
    <property type="entry name" value="Ribonuclease H-like superfamily/Ribonuclease H"/>
    <property type="match status" value="1"/>
</dbReference>
<dbReference type="CDD" id="cd09280">
    <property type="entry name" value="RNase_HI_eukaryote_like"/>
    <property type="match status" value="1"/>
</dbReference>
<dbReference type="InterPro" id="IPR012337">
    <property type="entry name" value="RNaseH-like_sf"/>
</dbReference>
<keyword evidence="5" id="KW-0540">Nuclease</keyword>
<dbReference type="InterPro" id="IPR009027">
    <property type="entry name" value="Ribosomal_bL9/RNase_H1_N"/>
</dbReference>
<evidence type="ECO:0000256" key="10">
    <source>
        <dbReference type="SAM" id="MobiDB-lite"/>
    </source>
</evidence>
<dbReference type="OrthoDB" id="245563at2759"/>
<dbReference type="Proteomes" id="UP001049176">
    <property type="component" value="Chromosome 1"/>
</dbReference>
<comment type="cofactor">
    <cofactor evidence="2">
        <name>Mg(2+)</name>
        <dbReference type="ChEBI" id="CHEBI:18420"/>
    </cofactor>
</comment>
<dbReference type="InterPro" id="IPR011320">
    <property type="entry name" value="RNase_H1_N"/>
</dbReference>
<keyword evidence="6" id="KW-0479">Metal-binding</keyword>
<evidence type="ECO:0000256" key="6">
    <source>
        <dbReference type="ARBA" id="ARBA00022723"/>
    </source>
</evidence>
<dbReference type="InterPro" id="IPR002156">
    <property type="entry name" value="RNaseH_domain"/>
</dbReference>
<evidence type="ECO:0000256" key="5">
    <source>
        <dbReference type="ARBA" id="ARBA00022722"/>
    </source>
</evidence>
<dbReference type="KEGG" id="more:E1B28_001677"/>
<dbReference type="Pfam" id="PF00075">
    <property type="entry name" value="RNase_H"/>
    <property type="match status" value="1"/>
</dbReference>
<feature type="compositionally biased region" description="Low complexity" evidence="10">
    <location>
        <begin position="393"/>
        <end position="404"/>
    </location>
</feature>
<dbReference type="Pfam" id="PF01693">
    <property type="entry name" value="Cauli_VI"/>
    <property type="match status" value="1"/>
</dbReference>
<organism evidence="12 13">
    <name type="scientific">Marasmius oreades</name>
    <name type="common">fairy-ring Marasmius</name>
    <dbReference type="NCBI Taxonomy" id="181124"/>
    <lineage>
        <taxon>Eukaryota</taxon>
        <taxon>Fungi</taxon>
        <taxon>Dikarya</taxon>
        <taxon>Basidiomycota</taxon>
        <taxon>Agaricomycotina</taxon>
        <taxon>Agaricomycetes</taxon>
        <taxon>Agaricomycetidae</taxon>
        <taxon>Agaricales</taxon>
        <taxon>Marasmiineae</taxon>
        <taxon>Marasmiaceae</taxon>
        <taxon>Marasmius</taxon>
    </lineage>
</organism>
<dbReference type="GO" id="GO:0003676">
    <property type="term" value="F:nucleic acid binding"/>
    <property type="evidence" value="ECO:0007669"/>
    <property type="project" value="InterPro"/>
</dbReference>
<evidence type="ECO:0000256" key="8">
    <source>
        <dbReference type="ARBA" id="ARBA00022801"/>
    </source>
</evidence>
<reference evidence="12" key="1">
    <citation type="journal article" date="2021" name="Genome Biol. Evol.">
        <title>The assembled and annotated genome of the fairy-ring fungus Marasmius oreades.</title>
        <authorList>
            <person name="Hiltunen M."/>
            <person name="Ament-Velasquez S.L."/>
            <person name="Johannesson H."/>
        </authorList>
    </citation>
    <scope>NUCLEOTIDE SEQUENCE</scope>
    <source>
        <strain evidence="12">03SP1</strain>
    </source>
</reference>
<evidence type="ECO:0000313" key="13">
    <source>
        <dbReference type="Proteomes" id="UP001049176"/>
    </source>
</evidence>
<comment type="similarity">
    <text evidence="3">Belongs to the RNase H family.</text>
</comment>
<gene>
    <name evidence="12" type="ORF">E1B28_001677</name>
</gene>
<proteinExistence type="inferred from homology"/>
<dbReference type="Gene3D" id="3.40.970.10">
    <property type="entry name" value="Ribonuclease H1, N-terminal domain"/>
    <property type="match status" value="1"/>
</dbReference>
<accession>A0A9P7V431</accession>